<comment type="caution">
    <text evidence="2">The sequence shown here is derived from an EMBL/GenBank/DDBJ whole genome shotgun (WGS) entry which is preliminary data.</text>
</comment>
<feature type="chain" id="PRO_5046772742" description="Secreted protein" evidence="1">
    <location>
        <begin position="31"/>
        <end position="295"/>
    </location>
</feature>
<accession>A0ABN1Y648</accession>
<gene>
    <name evidence="2" type="ORF">GCM10009639_38180</name>
</gene>
<evidence type="ECO:0000256" key="1">
    <source>
        <dbReference type="SAM" id="SignalP"/>
    </source>
</evidence>
<dbReference type="EMBL" id="BAAAKJ010000210">
    <property type="protein sequence ID" value="GAA1399017.1"/>
    <property type="molecule type" value="Genomic_DNA"/>
</dbReference>
<reference evidence="2 3" key="1">
    <citation type="journal article" date="2019" name="Int. J. Syst. Evol. Microbiol.">
        <title>The Global Catalogue of Microorganisms (GCM) 10K type strain sequencing project: providing services to taxonomists for standard genome sequencing and annotation.</title>
        <authorList>
            <consortium name="The Broad Institute Genomics Platform"/>
            <consortium name="The Broad Institute Genome Sequencing Center for Infectious Disease"/>
            <person name="Wu L."/>
            <person name="Ma J."/>
        </authorList>
    </citation>
    <scope>NUCLEOTIDE SEQUENCE [LARGE SCALE GENOMIC DNA]</scope>
    <source>
        <strain evidence="2 3">JCM 12393</strain>
    </source>
</reference>
<evidence type="ECO:0000313" key="3">
    <source>
        <dbReference type="Proteomes" id="UP001499863"/>
    </source>
</evidence>
<feature type="signal peptide" evidence="1">
    <location>
        <begin position="1"/>
        <end position="30"/>
    </location>
</feature>
<evidence type="ECO:0008006" key="4">
    <source>
        <dbReference type="Google" id="ProtNLM"/>
    </source>
</evidence>
<name>A0ABN1Y648_9ACTN</name>
<proteinExistence type="predicted"/>
<keyword evidence="3" id="KW-1185">Reference proteome</keyword>
<dbReference type="RefSeq" id="WP_344337448.1">
    <property type="nucleotide sequence ID" value="NZ_BAAAKJ010000210.1"/>
</dbReference>
<evidence type="ECO:0000313" key="2">
    <source>
        <dbReference type="EMBL" id="GAA1399017.1"/>
    </source>
</evidence>
<sequence>MLRRLRTAAVVLLAVLPVLTLPGDTLPAPAAVRDTPVPIGALERARQVAEAWPGSESDRIWHTGYHPERDGQYWLPSDFGRNDRAFAAFLGDRIDLEAVFPPFSDPGTVSFPDGTSLTLPLTDPRTAYEELVRYRDHPCTREPCDTVLTVTAVRPATRTQTTSRGTATVPVWEFRFAGIDDPYAVAAVESQQPPGPYTVADQDLPEGVTDLSAARRTTDESGFQALLFPGNCAAPLPGATYGTADVLVLIGRTDGRPVDCGTTGYGREARFRLTEPLGARVVLNLAGRPVHFPAD</sequence>
<dbReference type="Proteomes" id="UP001499863">
    <property type="component" value="Unassembled WGS sequence"/>
</dbReference>
<protein>
    <recommendedName>
        <fullName evidence="4">Secreted protein</fullName>
    </recommendedName>
</protein>
<keyword evidence="1" id="KW-0732">Signal</keyword>
<organism evidence="2 3">
    <name type="scientific">Kitasatospora putterlickiae</name>
    <dbReference type="NCBI Taxonomy" id="221725"/>
    <lineage>
        <taxon>Bacteria</taxon>
        <taxon>Bacillati</taxon>
        <taxon>Actinomycetota</taxon>
        <taxon>Actinomycetes</taxon>
        <taxon>Kitasatosporales</taxon>
        <taxon>Streptomycetaceae</taxon>
        <taxon>Kitasatospora</taxon>
    </lineage>
</organism>